<proteinExistence type="predicted"/>
<organism evidence="1 2">
    <name type="scientific">Chryseobacterium camelliae</name>
    <dbReference type="NCBI Taxonomy" id="1265445"/>
    <lineage>
        <taxon>Bacteria</taxon>
        <taxon>Pseudomonadati</taxon>
        <taxon>Bacteroidota</taxon>
        <taxon>Flavobacteriia</taxon>
        <taxon>Flavobacteriales</taxon>
        <taxon>Weeksellaceae</taxon>
        <taxon>Chryseobacterium group</taxon>
        <taxon>Chryseobacterium</taxon>
    </lineage>
</organism>
<evidence type="ECO:0000313" key="1">
    <source>
        <dbReference type="EMBL" id="MDQ1097182.1"/>
    </source>
</evidence>
<keyword evidence="2" id="KW-1185">Reference proteome</keyword>
<protein>
    <recommendedName>
        <fullName evidence="3">Lipoprotein</fullName>
    </recommendedName>
</protein>
<gene>
    <name evidence="1" type="ORF">QE404_002329</name>
</gene>
<dbReference type="EMBL" id="JAUTAL010000001">
    <property type="protein sequence ID" value="MDQ1097182.1"/>
    <property type="molecule type" value="Genomic_DNA"/>
</dbReference>
<evidence type="ECO:0008006" key="3">
    <source>
        <dbReference type="Google" id="ProtNLM"/>
    </source>
</evidence>
<accession>A0ABU0TJH4</accession>
<dbReference type="Proteomes" id="UP001225072">
    <property type="component" value="Unassembled WGS sequence"/>
</dbReference>
<name>A0ABU0TJH4_9FLAO</name>
<sequence length="176" mass="20644">MQNLNIMRKVIKAIRKIRVLIFGLFFFILSCGKNKDQKVLLKNNIESKNTILFTYNSDGIQWILTTYENGKNYTSKNYMIKKKDGYYEDVDLITNDSIRDYKKVLVLYNDNYTYDIPVPMPSFDGKVKVSIKQINPNKYLYTSNSGGTGIRFFFDGNYKIYKVIRVLSPKDSLIYE</sequence>
<comment type="caution">
    <text evidence="1">The sequence shown here is derived from an EMBL/GenBank/DDBJ whole genome shotgun (WGS) entry which is preliminary data.</text>
</comment>
<reference evidence="1 2" key="1">
    <citation type="submission" date="2023-07" db="EMBL/GenBank/DDBJ databases">
        <title>Functional and genomic diversity of the sorghum phyllosphere microbiome.</title>
        <authorList>
            <person name="Shade A."/>
        </authorList>
    </citation>
    <scope>NUCLEOTIDE SEQUENCE [LARGE SCALE GENOMIC DNA]</scope>
    <source>
        <strain evidence="1 2">SORGH_AS_1064</strain>
    </source>
</reference>
<evidence type="ECO:0000313" key="2">
    <source>
        <dbReference type="Proteomes" id="UP001225072"/>
    </source>
</evidence>